<evidence type="ECO:0000256" key="1">
    <source>
        <dbReference type="SAM" id="MobiDB-lite"/>
    </source>
</evidence>
<gene>
    <name evidence="2" type="ORF">NYPRO_LOCUS13507</name>
</gene>
<accession>A0A811YVM7</accession>
<proteinExistence type="predicted"/>
<dbReference type="EMBL" id="CAJHUB010000749">
    <property type="protein sequence ID" value="CAD7680715.1"/>
    <property type="molecule type" value="Genomic_DNA"/>
</dbReference>
<sequence length="68" mass="7272">MHPPLSSPLGTPSHLLLLMAHQTSRALPAPSPPRPELGCSRMQDSARMRHVCPRTVCPVPPPATSGKD</sequence>
<keyword evidence="3" id="KW-1185">Reference proteome</keyword>
<name>A0A811YVM7_NYCPR</name>
<feature type="region of interest" description="Disordered" evidence="1">
    <location>
        <begin position="25"/>
        <end position="45"/>
    </location>
</feature>
<comment type="caution">
    <text evidence="2">The sequence shown here is derived from an EMBL/GenBank/DDBJ whole genome shotgun (WGS) entry which is preliminary data.</text>
</comment>
<evidence type="ECO:0000313" key="3">
    <source>
        <dbReference type="Proteomes" id="UP000645828"/>
    </source>
</evidence>
<protein>
    <submittedName>
        <fullName evidence="2">(raccoon dog) hypothetical protein</fullName>
    </submittedName>
</protein>
<dbReference type="Proteomes" id="UP000645828">
    <property type="component" value="Unassembled WGS sequence"/>
</dbReference>
<reference evidence="2" key="1">
    <citation type="submission" date="2020-12" db="EMBL/GenBank/DDBJ databases">
        <authorList>
            <consortium name="Molecular Ecology Group"/>
        </authorList>
    </citation>
    <scope>NUCLEOTIDE SEQUENCE</scope>
    <source>
        <strain evidence="2">TBG_1078</strain>
    </source>
</reference>
<organism evidence="2 3">
    <name type="scientific">Nyctereutes procyonoides</name>
    <name type="common">Raccoon dog</name>
    <name type="synonym">Canis procyonoides</name>
    <dbReference type="NCBI Taxonomy" id="34880"/>
    <lineage>
        <taxon>Eukaryota</taxon>
        <taxon>Metazoa</taxon>
        <taxon>Chordata</taxon>
        <taxon>Craniata</taxon>
        <taxon>Vertebrata</taxon>
        <taxon>Euteleostomi</taxon>
        <taxon>Mammalia</taxon>
        <taxon>Eutheria</taxon>
        <taxon>Laurasiatheria</taxon>
        <taxon>Carnivora</taxon>
        <taxon>Caniformia</taxon>
        <taxon>Canidae</taxon>
        <taxon>Nyctereutes</taxon>
    </lineage>
</organism>
<evidence type="ECO:0000313" key="2">
    <source>
        <dbReference type="EMBL" id="CAD7680715.1"/>
    </source>
</evidence>
<dbReference type="AlphaFoldDB" id="A0A811YVM7"/>